<comment type="caution">
    <text evidence="3">The sequence shown here is derived from an EMBL/GenBank/DDBJ whole genome shotgun (WGS) entry which is preliminary data.</text>
</comment>
<dbReference type="GO" id="GO:0003677">
    <property type="term" value="F:DNA binding"/>
    <property type="evidence" value="ECO:0007669"/>
    <property type="project" value="UniProtKB-UniRule"/>
</dbReference>
<comment type="subunit">
    <text evidence="2">Homodimer.</text>
</comment>
<dbReference type="PANTHER" id="PTHR33449:SF1">
    <property type="entry name" value="NUCLEOID-ASSOCIATED PROTEIN YBAB"/>
    <property type="match status" value="1"/>
</dbReference>
<dbReference type="PANTHER" id="PTHR33449">
    <property type="entry name" value="NUCLEOID-ASSOCIATED PROTEIN YBAB"/>
    <property type="match status" value="1"/>
</dbReference>
<evidence type="ECO:0000256" key="2">
    <source>
        <dbReference type="HAMAP-Rule" id="MF_00274"/>
    </source>
</evidence>
<comment type="subcellular location">
    <subcellularLocation>
        <location evidence="2">Cytoplasm</location>
        <location evidence="2">Nucleoid</location>
    </subcellularLocation>
</comment>
<protein>
    <recommendedName>
        <fullName evidence="2">Nucleoid-associated protein A2848_01955</fullName>
    </recommendedName>
</protein>
<dbReference type="EMBL" id="MFPV01000041">
    <property type="protein sequence ID" value="OGH61487.1"/>
    <property type="molecule type" value="Genomic_DNA"/>
</dbReference>
<evidence type="ECO:0000313" key="3">
    <source>
        <dbReference type="EMBL" id="OGH61487.1"/>
    </source>
</evidence>
<comment type="similarity">
    <text evidence="2">Belongs to the YbaB/EbfC family.</text>
</comment>
<dbReference type="NCBIfam" id="TIGR00103">
    <property type="entry name" value="DNA_YbaB_EbfC"/>
    <property type="match status" value="1"/>
</dbReference>
<dbReference type="InterPro" id="IPR004401">
    <property type="entry name" value="YbaB/EbfC"/>
</dbReference>
<dbReference type="GO" id="GO:0043590">
    <property type="term" value="C:bacterial nucleoid"/>
    <property type="evidence" value="ECO:0007669"/>
    <property type="project" value="UniProtKB-UniRule"/>
</dbReference>
<reference evidence="3 4" key="1">
    <citation type="journal article" date="2016" name="Nat. Commun.">
        <title>Thousands of microbial genomes shed light on interconnected biogeochemical processes in an aquifer system.</title>
        <authorList>
            <person name="Anantharaman K."/>
            <person name="Brown C.T."/>
            <person name="Hug L.A."/>
            <person name="Sharon I."/>
            <person name="Castelle C.J."/>
            <person name="Probst A.J."/>
            <person name="Thomas B.C."/>
            <person name="Singh A."/>
            <person name="Wilkins M.J."/>
            <person name="Karaoz U."/>
            <person name="Brodie E.L."/>
            <person name="Williams K.H."/>
            <person name="Hubbard S.S."/>
            <person name="Banfield J.F."/>
        </authorList>
    </citation>
    <scope>NUCLEOTIDE SEQUENCE [LARGE SCALE GENOMIC DNA]</scope>
</reference>
<keyword evidence="1 2" id="KW-0238">DNA-binding</keyword>
<evidence type="ECO:0000313" key="4">
    <source>
        <dbReference type="Proteomes" id="UP000176329"/>
    </source>
</evidence>
<gene>
    <name evidence="3" type="ORF">A2848_01955</name>
</gene>
<dbReference type="Proteomes" id="UP000176329">
    <property type="component" value="Unassembled WGS sequence"/>
</dbReference>
<dbReference type="GO" id="GO:0005829">
    <property type="term" value="C:cytosol"/>
    <property type="evidence" value="ECO:0007669"/>
    <property type="project" value="TreeGrafter"/>
</dbReference>
<accession>A0A1F6LQ22</accession>
<dbReference type="SUPFAM" id="SSF82607">
    <property type="entry name" value="YbaB-like"/>
    <property type="match status" value="1"/>
</dbReference>
<evidence type="ECO:0000256" key="1">
    <source>
        <dbReference type="ARBA" id="ARBA00023125"/>
    </source>
</evidence>
<organism evidence="3 4">
    <name type="scientific">Candidatus Magasanikbacteria bacterium RIFCSPHIGHO2_01_FULL_50_8</name>
    <dbReference type="NCBI Taxonomy" id="1798674"/>
    <lineage>
        <taxon>Bacteria</taxon>
        <taxon>Candidatus Magasanikiibacteriota</taxon>
    </lineage>
</organism>
<dbReference type="HAMAP" id="MF_00274">
    <property type="entry name" value="DNA_YbaB_EbfC"/>
    <property type="match status" value="1"/>
</dbReference>
<dbReference type="Gene3D" id="3.30.1310.10">
    <property type="entry name" value="Nucleoid-associated protein YbaB-like domain"/>
    <property type="match status" value="1"/>
</dbReference>
<name>A0A1F6LQ22_9BACT</name>
<keyword evidence="2" id="KW-0963">Cytoplasm</keyword>
<sequence length="101" mass="11356">MFQKLKQFKDMRDQAKQIHEKLSHESCEGSAGFGKVKVVINGAQEVTSVLIDESLLSVGEKSRLEGFVRDATNDAIKKCHRIMAEKMKGQFGDFKLPTLNE</sequence>
<dbReference type="PIRSF" id="PIRSF004555">
    <property type="entry name" value="UCP004555"/>
    <property type="match status" value="1"/>
</dbReference>
<dbReference type="Pfam" id="PF02575">
    <property type="entry name" value="YbaB_DNA_bd"/>
    <property type="match status" value="1"/>
</dbReference>
<proteinExistence type="inferred from homology"/>
<comment type="function">
    <text evidence="2">Binds to DNA and alters its conformation. May be involved in regulation of gene expression, nucleoid organization and DNA protection.</text>
</comment>
<dbReference type="AlphaFoldDB" id="A0A1F6LQ22"/>
<dbReference type="InterPro" id="IPR036894">
    <property type="entry name" value="YbaB-like_sf"/>
</dbReference>